<protein>
    <recommendedName>
        <fullName evidence="3">UPF0122 protein IAA61_04165</fullName>
    </recommendedName>
</protein>
<dbReference type="GO" id="GO:0003677">
    <property type="term" value="F:DNA binding"/>
    <property type="evidence" value="ECO:0007669"/>
    <property type="project" value="UniProtKB-KW"/>
</dbReference>
<reference evidence="4" key="1">
    <citation type="submission" date="2020-10" db="EMBL/GenBank/DDBJ databases">
        <authorList>
            <person name="Gilroy R."/>
        </authorList>
    </citation>
    <scope>NUCLEOTIDE SEQUENCE</scope>
    <source>
        <strain evidence="4">USAMLcec3-3695</strain>
    </source>
</reference>
<dbReference type="PANTHER" id="PTHR40083:SF1">
    <property type="entry name" value="UPF0122 PROTEIN YLXM"/>
    <property type="match status" value="1"/>
</dbReference>
<comment type="similarity">
    <text evidence="1 3">Belongs to the UPF0122 family.</text>
</comment>
<keyword evidence="4" id="KW-0238">DNA-binding</keyword>
<reference evidence="4" key="2">
    <citation type="journal article" date="2021" name="PeerJ">
        <title>Extensive microbial diversity within the chicken gut microbiome revealed by metagenomics and culture.</title>
        <authorList>
            <person name="Gilroy R."/>
            <person name="Ravi A."/>
            <person name="Getino M."/>
            <person name="Pursley I."/>
            <person name="Horton D.L."/>
            <person name="Alikhan N.F."/>
            <person name="Baker D."/>
            <person name="Gharbi K."/>
            <person name="Hall N."/>
            <person name="Watson M."/>
            <person name="Adriaenssens E.M."/>
            <person name="Foster-Nyarko E."/>
            <person name="Jarju S."/>
            <person name="Secka A."/>
            <person name="Antonio M."/>
            <person name="Oren A."/>
            <person name="Chaudhuri R.R."/>
            <person name="La Ragione R."/>
            <person name="Hildebrand F."/>
            <person name="Pallen M.J."/>
        </authorList>
    </citation>
    <scope>NUCLEOTIDE SEQUENCE</scope>
    <source>
        <strain evidence="4">USAMLcec3-3695</strain>
    </source>
</reference>
<dbReference type="InterPro" id="IPR013324">
    <property type="entry name" value="RNA_pol_sigma_r3/r4-like"/>
</dbReference>
<dbReference type="InterPro" id="IPR007394">
    <property type="entry name" value="UPF0122"/>
</dbReference>
<accession>A0A9D1MB72</accession>
<dbReference type="Pfam" id="PF04297">
    <property type="entry name" value="UPF0122"/>
    <property type="match status" value="1"/>
</dbReference>
<dbReference type="PANTHER" id="PTHR40083">
    <property type="entry name" value="UPF0122 PROTEIN CBO2450/CLC_2298"/>
    <property type="match status" value="1"/>
</dbReference>
<organism evidence="4 5">
    <name type="scientific">Candidatus Ornithomonoglobus merdipullorum</name>
    <dbReference type="NCBI Taxonomy" id="2840895"/>
    <lineage>
        <taxon>Bacteria</taxon>
        <taxon>Bacillati</taxon>
        <taxon>Bacillota</taxon>
        <taxon>Clostridia</taxon>
        <taxon>Candidatus Ornithomonoglobus</taxon>
    </lineage>
</organism>
<evidence type="ECO:0000256" key="2">
    <source>
        <dbReference type="ARBA" id="ARBA00024764"/>
    </source>
</evidence>
<evidence type="ECO:0000313" key="5">
    <source>
        <dbReference type="Proteomes" id="UP000824109"/>
    </source>
</evidence>
<dbReference type="InterPro" id="IPR036388">
    <property type="entry name" value="WH-like_DNA-bd_sf"/>
</dbReference>
<dbReference type="Gene3D" id="1.10.10.10">
    <property type="entry name" value="Winged helix-like DNA-binding domain superfamily/Winged helix DNA-binding domain"/>
    <property type="match status" value="1"/>
</dbReference>
<dbReference type="Proteomes" id="UP000824109">
    <property type="component" value="Unassembled WGS sequence"/>
</dbReference>
<gene>
    <name evidence="4" type="ORF">IAA61_04165</name>
</gene>
<dbReference type="InterPro" id="IPR054831">
    <property type="entry name" value="UPF0122_fam_protein"/>
</dbReference>
<evidence type="ECO:0000313" key="4">
    <source>
        <dbReference type="EMBL" id="HIU56994.1"/>
    </source>
</evidence>
<proteinExistence type="inferred from homology"/>
<sequence>MAKDLRMGILLDFYGGLLTDKQSLALDSYYNQDLSLAEIAEEMGISRQGVMAFLRQGEKHLRAFEEKLGLAARFGEINAGLDKMRGIIETMPADDKCKELLFLIETVSGII</sequence>
<name>A0A9D1MB72_9FIRM</name>
<comment type="function">
    <text evidence="2 3">Might take part in the signal recognition particle (SRP) pathway. This is inferred from the conservation of its genetic proximity to ftsY/ffh. May be a regulatory protein.</text>
</comment>
<dbReference type="SUPFAM" id="SSF88659">
    <property type="entry name" value="Sigma3 and sigma4 domains of RNA polymerase sigma factors"/>
    <property type="match status" value="1"/>
</dbReference>
<dbReference type="NCBIfam" id="NF045758">
    <property type="entry name" value="YlxM"/>
    <property type="match status" value="1"/>
</dbReference>
<dbReference type="HAMAP" id="MF_00245">
    <property type="entry name" value="UPF0122"/>
    <property type="match status" value="1"/>
</dbReference>
<comment type="caution">
    <text evidence="4">The sequence shown here is derived from an EMBL/GenBank/DDBJ whole genome shotgun (WGS) entry which is preliminary data.</text>
</comment>
<dbReference type="AlphaFoldDB" id="A0A9D1MB72"/>
<evidence type="ECO:0000256" key="3">
    <source>
        <dbReference type="HAMAP-Rule" id="MF_00245"/>
    </source>
</evidence>
<dbReference type="EMBL" id="DVNB01000045">
    <property type="protein sequence ID" value="HIU56994.1"/>
    <property type="molecule type" value="Genomic_DNA"/>
</dbReference>
<evidence type="ECO:0000256" key="1">
    <source>
        <dbReference type="ARBA" id="ARBA00008720"/>
    </source>
</evidence>